<feature type="region of interest" description="Disordered" evidence="1">
    <location>
        <begin position="24"/>
        <end position="44"/>
    </location>
</feature>
<evidence type="ECO:0000256" key="1">
    <source>
        <dbReference type="SAM" id="MobiDB-lite"/>
    </source>
</evidence>
<keyword evidence="3" id="KW-1185">Reference proteome</keyword>
<organism evidence="2 3">
    <name type="scientific">Sphingobium vermicomposti</name>
    <dbReference type="NCBI Taxonomy" id="529005"/>
    <lineage>
        <taxon>Bacteria</taxon>
        <taxon>Pseudomonadati</taxon>
        <taxon>Pseudomonadota</taxon>
        <taxon>Alphaproteobacteria</taxon>
        <taxon>Sphingomonadales</taxon>
        <taxon>Sphingomonadaceae</taxon>
        <taxon>Sphingobium</taxon>
    </lineage>
</organism>
<name>A0A846M3P1_9SPHN</name>
<dbReference type="EMBL" id="JAASQR010000001">
    <property type="protein sequence ID" value="NIJ15708.1"/>
    <property type="molecule type" value="Genomic_DNA"/>
</dbReference>
<evidence type="ECO:0000313" key="2">
    <source>
        <dbReference type="EMBL" id="NIJ15708.1"/>
    </source>
</evidence>
<feature type="compositionally biased region" description="Basic and acidic residues" evidence="1">
    <location>
        <begin position="31"/>
        <end position="44"/>
    </location>
</feature>
<evidence type="ECO:0000313" key="3">
    <source>
        <dbReference type="Proteomes" id="UP000576821"/>
    </source>
</evidence>
<comment type="caution">
    <text evidence="2">The sequence shown here is derived from an EMBL/GenBank/DDBJ whole genome shotgun (WGS) entry which is preliminary data.</text>
</comment>
<gene>
    <name evidence="2" type="ORF">FHS54_000657</name>
</gene>
<dbReference type="AlphaFoldDB" id="A0A846M3P1"/>
<proteinExistence type="predicted"/>
<accession>A0A846M3P1</accession>
<protein>
    <submittedName>
        <fullName evidence="2">Uncharacterized protein</fullName>
    </submittedName>
</protein>
<reference evidence="2 3" key="1">
    <citation type="submission" date="2020-03" db="EMBL/GenBank/DDBJ databases">
        <title>Genomic Encyclopedia of Type Strains, Phase IV (KMG-IV): sequencing the most valuable type-strain genomes for metagenomic binning, comparative biology and taxonomic classification.</title>
        <authorList>
            <person name="Goeker M."/>
        </authorList>
    </citation>
    <scope>NUCLEOTIDE SEQUENCE [LARGE SCALE GENOMIC DNA]</scope>
    <source>
        <strain evidence="2 3">DSM 21299</strain>
    </source>
</reference>
<dbReference type="Proteomes" id="UP000576821">
    <property type="component" value="Unassembled WGS sequence"/>
</dbReference>
<sequence length="105" mass="11866">MFNISHSLSRFDIAGNQEALAHSCLSSRPRQPRDQECENSAHADPRHEVVDISFSSSAKNHSPRVKRTCGLFGQHQLAMKARQHRCGAIHFATGADDFFNFRMQK</sequence>